<organism evidence="2 3">
    <name type="scientific">Saliphagus infecundisoli</name>
    <dbReference type="NCBI Taxonomy" id="1849069"/>
    <lineage>
        <taxon>Archaea</taxon>
        <taxon>Methanobacteriati</taxon>
        <taxon>Methanobacteriota</taxon>
        <taxon>Stenosarchaea group</taxon>
        <taxon>Halobacteria</taxon>
        <taxon>Halobacteriales</taxon>
        <taxon>Natrialbaceae</taxon>
        <taxon>Saliphagus</taxon>
    </lineage>
</organism>
<proteinExistence type="predicted"/>
<feature type="transmembrane region" description="Helical" evidence="1">
    <location>
        <begin position="34"/>
        <end position="54"/>
    </location>
</feature>
<accession>A0ABD5QFN4</accession>
<keyword evidence="1" id="KW-0812">Transmembrane</keyword>
<dbReference type="AlphaFoldDB" id="A0ABD5QFN4"/>
<protein>
    <submittedName>
        <fullName evidence="2">Uncharacterized protein</fullName>
    </submittedName>
</protein>
<dbReference type="Proteomes" id="UP001595925">
    <property type="component" value="Unassembled WGS sequence"/>
</dbReference>
<reference evidence="2 3" key="1">
    <citation type="journal article" date="2019" name="Int. J. Syst. Evol. Microbiol.">
        <title>The Global Catalogue of Microorganisms (GCM) 10K type strain sequencing project: providing services to taxonomists for standard genome sequencing and annotation.</title>
        <authorList>
            <consortium name="The Broad Institute Genomics Platform"/>
            <consortium name="The Broad Institute Genome Sequencing Center for Infectious Disease"/>
            <person name="Wu L."/>
            <person name="Ma J."/>
        </authorList>
    </citation>
    <scope>NUCLEOTIDE SEQUENCE [LARGE SCALE GENOMIC DNA]</scope>
    <source>
        <strain evidence="2 3">CGMCC 1.15824</strain>
    </source>
</reference>
<dbReference type="EMBL" id="JBHSJG010000036">
    <property type="protein sequence ID" value="MFC4988557.1"/>
    <property type="molecule type" value="Genomic_DNA"/>
</dbReference>
<evidence type="ECO:0000313" key="3">
    <source>
        <dbReference type="Proteomes" id="UP001595925"/>
    </source>
</evidence>
<dbReference type="RefSeq" id="WP_224827316.1">
    <property type="nucleotide sequence ID" value="NZ_JAIVEF010000001.1"/>
</dbReference>
<feature type="transmembrane region" description="Helical" evidence="1">
    <location>
        <begin position="6"/>
        <end position="22"/>
    </location>
</feature>
<name>A0ABD5QFN4_9EURY</name>
<gene>
    <name evidence="2" type="ORF">ACFPFO_12445</name>
</gene>
<keyword evidence="1" id="KW-0472">Membrane</keyword>
<sequence>MASTAVALVGFAASVALFWYVRRDAKKKGVPRPLLWAVVAGGTAAAGVSLYAFVPTAPTTGVIMTGNTGLVLYGFEREVVLEDEGPAEPGELPGGPGSNGE</sequence>
<keyword evidence="3" id="KW-1185">Reference proteome</keyword>
<evidence type="ECO:0000256" key="1">
    <source>
        <dbReference type="SAM" id="Phobius"/>
    </source>
</evidence>
<keyword evidence="1" id="KW-1133">Transmembrane helix</keyword>
<comment type="caution">
    <text evidence="2">The sequence shown here is derived from an EMBL/GenBank/DDBJ whole genome shotgun (WGS) entry which is preliminary data.</text>
</comment>
<evidence type="ECO:0000313" key="2">
    <source>
        <dbReference type="EMBL" id="MFC4988557.1"/>
    </source>
</evidence>